<dbReference type="Pfam" id="PF00392">
    <property type="entry name" value="GntR"/>
    <property type="match status" value="1"/>
</dbReference>
<sequence length="371" mass="40556">MMQNTGNSCRKNLKYQELYGALCGQIPDLLKKGTAFFTQLQIQERYGVSRQTVLRALRQMEADGLIVSRRGSGTTLTGLLPETEKNQVVLLLSSDSSYTYPSLINDVSSVLRAARYSISICASHGSLREEREILTRLCADPPRGLLLECCHSALPTPNADLIGILSARKTAVAVIGGVCPNLAGLVSVHEDDRSAGQALCRYFLRCGHRQLGGIFLSDTSRGQERYFGFVCALKEAGYLPLPEDILWLTGDIFTDIEEKEPRHLLAILQHFLMRRAHSLTGILCQNDLIAWHLERACRAAGIRVPEDLSIGGFDGSYLSQAGGVSLVSMAHEKHEPGQTAARTLIGAMSGHSSLPDSVPWILRPGKSIRAI</sequence>
<dbReference type="SUPFAM" id="SSF53822">
    <property type="entry name" value="Periplasmic binding protein-like I"/>
    <property type="match status" value="1"/>
</dbReference>
<keyword evidence="3" id="KW-0238">DNA-binding</keyword>
<dbReference type="InterPro" id="IPR028082">
    <property type="entry name" value="Peripla_BP_I"/>
</dbReference>
<name>A0A6L5X5D9_9FIRM</name>
<dbReference type="InterPro" id="IPR036390">
    <property type="entry name" value="WH_DNA-bd_sf"/>
</dbReference>
<dbReference type="GO" id="GO:0000976">
    <property type="term" value="F:transcription cis-regulatory region binding"/>
    <property type="evidence" value="ECO:0007669"/>
    <property type="project" value="TreeGrafter"/>
</dbReference>
<comment type="caution">
    <text evidence="6">The sequence shown here is derived from an EMBL/GenBank/DDBJ whole genome shotgun (WGS) entry which is preliminary data.</text>
</comment>
<dbReference type="CDD" id="cd07377">
    <property type="entry name" value="WHTH_GntR"/>
    <property type="match status" value="1"/>
</dbReference>
<dbReference type="Gene3D" id="1.10.10.10">
    <property type="entry name" value="Winged helix-like DNA-binding domain superfamily/Winged helix DNA-binding domain"/>
    <property type="match status" value="1"/>
</dbReference>
<feature type="domain" description="HTH gntR-type" evidence="5">
    <location>
        <begin position="12"/>
        <end position="79"/>
    </location>
</feature>
<dbReference type="PANTHER" id="PTHR30146">
    <property type="entry name" value="LACI-RELATED TRANSCRIPTIONAL REPRESSOR"/>
    <property type="match status" value="1"/>
</dbReference>
<dbReference type="GO" id="GO:0003700">
    <property type="term" value="F:DNA-binding transcription factor activity"/>
    <property type="evidence" value="ECO:0007669"/>
    <property type="project" value="InterPro"/>
</dbReference>
<keyword evidence="7" id="KW-1185">Reference proteome</keyword>
<evidence type="ECO:0000256" key="1">
    <source>
        <dbReference type="ARBA" id="ARBA00022491"/>
    </source>
</evidence>
<keyword evidence="1" id="KW-0678">Repressor</keyword>
<evidence type="ECO:0000313" key="7">
    <source>
        <dbReference type="Proteomes" id="UP000481852"/>
    </source>
</evidence>
<dbReference type="SUPFAM" id="SSF46785">
    <property type="entry name" value="Winged helix' DNA-binding domain"/>
    <property type="match status" value="1"/>
</dbReference>
<accession>A0A6L5X5D9</accession>
<organism evidence="6 7">
    <name type="scientific">Porcincola intestinalis</name>
    <dbReference type="NCBI Taxonomy" id="2606632"/>
    <lineage>
        <taxon>Bacteria</taxon>
        <taxon>Bacillati</taxon>
        <taxon>Bacillota</taxon>
        <taxon>Clostridia</taxon>
        <taxon>Lachnospirales</taxon>
        <taxon>Lachnospiraceae</taxon>
        <taxon>Porcincola</taxon>
    </lineage>
</organism>
<dbReference type="Pfam" id="PF13377">
    <property type="entry name" value="Peripla_BP_3"/>
    <property type="match status" value="1"/>
</dbReference>
<evidence type="ECO:0000256" key="4">
    <source>
        <dbReference type="ARBA" id="ARBA00023163"/>
    </source>
</evidence>
<dbReference type="AlphaFoldDB" id="A0A6L5X5D9"/>
<dbReference type="Proteomes" id="UP000481852">
    <property type="component" value="Unassembled WGS sequence"/>
</dbReference>
<dbReference type="PANTHER" id="PTHR30146:SF148">
    <property type="entry name" value="HTH-TYPE TRANSCRIPTIONAL REPRESSOR PURR-RELATED"/>
    <property type="match status" value="1"/>
</dbReference>
<dbReference type="InterPro" id="IPR046335">
    <property type="entry name" value="LacI/GalR-like_sensor"/>
</dbReference>
<reference evidence="6 7" key="1">
    <citation type="submission" date="2019-08" db="EMBL/GenBank/DDBJ databases">
        <title>In-depth cultivation of the pig gut microbiome towards novel bacterial diversity and tailored functional studies.</title>
        <authorList>
            <person name="Wylensek D."/>
            <person name="Hitch T.C.A."/>
            <person name="Clavel T."/>
        </authorList>
    </citation>
    <scope>NUCLEOTIDE SEQUENCE [LARGE SCALE GENOMIC DNA]</scope>
    <source>
        <strain evidence="6 7">Oil+RF-744-WCA-WT-11</strain>
    </source>
</reference>
<dbReference type="InterPro" id="IPR000524">
    <property type="entry name" value="Tscrpt_reg_HTH_GntR"/>
</dbReference>
<keyword evidence="2" id="KW-0805">Transcription regulation</keyword>
<dbReference type="InterPro" id="IPR036388">
    <property type="entry name" value="WH-like_DNA-bd_sf"/>
</dbReference>
<protein>
    <submittedName>
        <fullName evidence="6">GntR family transcriptional regulator</fullName>
    </submittedName>
</protein>
<proteinExistence type="predicted"/>
<evidence type="ECO:0000313" key="6">
    <source>
        <dbReference type="EMBL" id="MSS13542.1"/>
    </source>
</evidence>
<keyword evidence="4" id="KW-0804">Transcription</keyword>
<dbReference type="CDD" id="cd01541">
    <property type="entry name" value="PBP1_AraR"/>
    <property type="match status" value="1"/>
</dbReference>
<dbReference type="RefSeq" id="WP_154521564.1">
    <property type="nucleotide sequence ID" value="NZ_JAQYJL010000025.1"/>
</dbReference>
<evidence type="ECO:0000256" key="3">
    <source>
        <dbReference type="ARBA" id="ARBA00023125"/>
    </source>
</evidence>
<evidence type="ECO:0000256" key="2">
    <source>
        <dbReference type="ARBA" id="ARBA00023015"/>
    </source>
</evidence>
<gene>
    <name evidence="6" type="ORF">FYJ35_00485</name>
</gene>
<dbReference type="PROSITE" id="PS50949">
    <property type="entry name" value="HTH_GNTR"/>
    <property type="match status" value="1"/>
</dbReference>
<dbReference type="Gene3D" id="3.40.50.2300">
    <property type="match status" value="2"/>
</dbReference>
<dbReference type="EMBL" id="VULZ01000001">
    <property type="protein sequence ID" value="MSS13542.1"/>
    <property type="molecule type" value="Genomic_DNA"/>
</dbReference>
<dbReference type="InterPro" id="IPR033532">
    <property type="entry name" value="AraR_ligand_bind_dom"/>
</dbReference>
<dbReference type="SMART" id="SM00345">
    <property type="entry name" value="HTH_GNTR"/>
    <property type="match status" value="1"/>
</dbReference>
<evidence type="ECO:0000259" key="5">
    <source>
        <dbReference type="PROSITE" id="PS50949"/>
    </source>
</evidence>